<dbReference type="Proteomes" id="UP000034452">
    <property type="component" value="Unassembled WGS sequence"/>
</dbReference>
<dbReference type="EMBL" id="LBZL01000002">
    <property type="protein sequence ID" value="KKR70703.1"/>
    <property type="molecule type" value="Genomic_DNA"/>
</dbReference>
<keyword evidence="1" id="KW-0472">Membrane</keyword>
<organism evidence="2 3">
    <name type="scientific">Candidatus Nomurabacteria bacterium GW2011_GWB1_40_7</name>
    <dbReference type="NCBI Taxonomy" id="1618744"/>
    <lineage>
        <taxon>Bacteria</taxon>
        <taxon>Candidatus Nomuraibacteriota</taxon>
    </lineage>
</organism>
<keyword evidence="1" id="KW-0812">Transmembrane</keyword>
<evidence type="ECO:0000313" key="2">
    <source>
        <dbReference type="EMBL" id="KKR70703.1"/>
    </source>
</evidence>
<gene>
    <name evidence="2" type="ORF">UU13_C0002G0048</name>
</gene>
<dbReference type="AlphaFoldDB" id="A0A0G0T0W8"/>
<reference evidence="2 3" key="1">
    <citation type="journal article" date="2015" name="Nature">
        <title>rRNA introns, odd ribosomes, and small enigmatic genomes across a large radiation of phyla.</title>
        <authorList>
            <person name="Brown C.T."/>
            <person name="Hug L.A."/>
            <person name="Thomas B.C."/>
            <person name="Sharon I."/>
            <person name="Castelle C.J."/>
            <person name="Singh A."/>
            <person name="Wilkins M.J."/>
            <person name="Williams K.H."/>
            <person name="Banfield J.F."/>
        </authorList>
    </citation>
    <scope>NUCLEOTIDE SEQUENCE [LARGE SCALE GENOMIC DNA]</scope>
</reference>
<evidence type="ECO:0000256" key="1">
    <source>
        <dbReference type="SAM" id="Phobius"/>
    </source>
</evidence>
<accession>A0A0G0T0W8</accession>
<proteinExistence type="predicted"/>
<protein>
    <submittedName>
        <fullName evidence="2">Uncharacterized protein</fullName>
    </submittedName>
</protein>
<feature type="transmembrane region" description="Helical" evidence="1">
    <location>
        <begin position="7"/>
        <end position="25"/>
    </location>
</feature>
<name>A0A0G0T0W8_9BACT</name>
<comment type="caution">
    <text evidence="2">The sequence shown here is derived from an EMBL/GenBank/DDBJ whole genome shotgun (WGS) entry which is preliminary data.</text>
</comment>
<sequence>MTPKIRNIIIFTGIAAIFVLIYIFFIKPSPEEPSLVSSPSGTALPNIDGSPATANIPNDISATVNEDFLALLSSVKNITLDDSIFSDPAFSSLRDSSITLIPDGTEGRPNPFAQFGSDNIIAPVVIP</sequence>
<evidence type="ECO:0000313" key="3">
    <source>
        <dbReference type="Proteomes" id="UP000034452"/>
    </source>
</evidence>
<keyword evidence="1" id="KW-1133">Transmembrane helix</keyword>